<dbReference type="CDD" id="cd02940">
    <property type="entry name" value="DHPD_FMN"/>
    <property type="match status" value="1"/>
</dbReference>
<dbReference type="OMA" id="SIHCQLQ"/>
<comment type="cofactor">
    <cofactor evidence="2">
        <name>[4Fe-4S] cluster</name>
        <dbReference type="ChEBI" id="CHEBI:49883"/>
    </cofactor>
</comment>
<dbReference type="InterPro" id="IPR005720">
    <property type="entry name" value="Dihydroorotate_DH_cat"/>
</dbReference>
<evidence type="ECO:0000256" key="18">
    <source>
        <dbReference type="ARBA" id="ARBA00030119"/>
    </source>
</evidence>
<keyword evidence="9" id="KW-0288">FMN</keyword>
<comment type="cofactor">
    <cofactor evidence="3">
        <name>FAD</name>
        <dbReference type="ChEBI" id="CHEBI:57692"/>
    </cofactor>
</comment>
<dbReference type="Pfam" id="PF14691">
    <property type="entry name" value="Fer4_20"/>
    <property type="match status" value="1"/>
</dbReference>
<keyword evidence="8" id="KW-0285">Flavoprotein</keyword>
<dbReference type="FunFam" id="3.30.70.20:FF:000023">
    <property type="entry name" value="Dihydropyrimidine dehydrogenase [NADP(+)]"/>
    <property type="match status" value="1"/>
</dbReference>
<comment type="caution">
    <text evidence="22">The sequence shown here is derived from an EMBL/GenBank/DDBJ whole genome shotgun (WGS) entry which is preliminary data.</text>
</comment>
<evidence type="ECO:0000256" key="20">
    <source>
        <dbReference type="ARBA" id="ARBA00058668"/>
    </source>
</evidence>
<dbReference type="InterPro" id="IPR009051">
    <property type="entry name" value="Helical_ferredxn"/>
</dbReference>
<keyword evidence="15" id="KW-0560">Oxidoreductase</keyword>
<dbReference type="InterPro" id="IPR017896">
    <property type="entry name" value="4Fe4S_Fe-S-bd"/>
</dbReference>
<dbReference type="Pfam" id="PF14697">
    <property type="entry name" value="Fer4_21"/>
    <property type="match status" value="1"/>
</dbReference>
<evidence type="ECO:0000256" key="7">
    <source>
        <dbReference type="ARBA" id="ARBA00022485"/>
    </source>
</evidence>
<dbReference type="PANTHER" id="PTHR43073">
    <property type="entry name" value="DIHYDROPYRIMIDINE DEHYDROGENASE [NADP(+)]"/>
    <property type="match status" value="1"/>
</dbReference>
<dbReference type="GO" id="GO:0017113">
    <property type="term" value="F:dihydropyrimidine dehydrogenase (NADP+) activity"/>
    <property type="evidence" value="ECO:0007669"/>
    <property type="project" value="UniProtKB-EC"/>
</dbReference>
<dbReference type="Gene3D" id="3.30.70.20">
    <property type="match status" value="1"/>
</dbReference>
<dbReference type="VEuPathDB" id="AmoebaDB:NF0018010"/>
<evidence type="ECO:0000256" key="4">
    <source>
        <dbReference type="ARBA" id="ARBA00004668"/>
    </source>
</evidence>
<dbReference type="Gene3D" id="3.50.50.60">
    <property type="entry name" value="FAD/NAD(P)-binding domain"/>
    <property type="match status" value="2"/>
</dbReference>
<feature type="domain" description="4Fe-4S ferredoxin-type" evidence="21">
    <location>
        <begin position="978"/>
        <end position="1008"/>
    </location>
</feature>
<dbReference type="PROSITE" id="PS00198">
    <property type="entry name" value="4FE4S_FER_1"/>
    <property type="match status" value="1"/>
</dbReference>
<dbReference type="SUPFAM" id="SSF54862">
    <property type="entry name" value="4Fe-4S ferredoxins"/>
    <property type="match status" value="1"/>
</dbReference>
<dbReference type="RefSeq" id="XP_044568644.1">
    <property type="nucleotide sequence ID" value="XM_044711635.1"/>
</dbReference>
<name>A0A6A5C9R7_NAEFO</name>
<comment type="function">
    <text evidence="20">Catalyzes the conversion of dihydroorotate to orotate with fumarate as the electron acceptor. Molecular oxygen can replace fumarate in vitro.</text>
</comment>
<dbReference type="FunFam" id="1.10.1060.10:FF:000007">
    <property type="entry name" value="Dihydropyrimidine dehydrogenase [NADP(+)]"/>
    <property type="match status" value="1"/>
</dbReference>
<dbReference type="InterPro" id="IPR028261">
    <property type="entry name" value="DPD_II"/>
</dbReference>
<dbReference type="GO" id="GO:0046872">
    <property type="term" value="F:metal ion binding"/>
    <property type="evidence" value="ECO:0007669"/>
    <property type="project" value="UniProtKB-KW"/>
</dbReference>
<dbReference type="GO" id="GO:0002058">
    <property type="term" value="F:uracil binding"/>
    <property type="evidence" value="ECO:0007669"/>
    <property type="project" value="TreeGrafter"/>
</dbReference>
<evidence type="ECO:0000256" key="15">
    <source>
        <dbReference type="ARBA" id="ARBA00023002"/>
    </source>
</evidence>
<comment type="similarity">
    <text evidence="5">Belongs to the dihydropyrimidine dehydrogenase family.</text>
</comment>
<proteinExistence type="inferred from homology"/>
<evidence type="ECO:0000256" key="11">
    <source>
        <dbReference type="ARBA" id="ARBA00022737"/>
    </source>
</evidence>
<evidence type="ECO:0000256" key="12">
    <source>
        <dbReference type="ARBA" id="ARBA00022741"/>
    </source>
</evidence>
<keyword evidence="11" id="KW-0677">Repeat</keyword>
<dbReference type="Gene3D" id="1.10.1060.10">
    <property type="entry name" value="Alpha-helical ferredoxin"/>
    <property type="match status" value="1"/>
</dbReference>
<dbReference type="GO" id="GO:0051539">
    <property type="term" value="F:4 iron, 4 sulfur cluster binding"/>
    <property type="evidence" value="ECO:0007669"/>
    <property type="project" value="UniProtKB-KW"/>
</dbReference>
<comment type="pathway">
    <text evidence="4">Amino-acid biosynthesis; beta-alanine biosynthesis.</text>
</comment>
<dbReference type="VEuPathDB" id="AmoebaDB:NfTy_005420"/>
<evidence type="ECO:0000256" key="9">
    <source>
        <dbReference type="ARBA" id="ARBA00022643"/>
    </source>
</evidence>
<keyword evidence="16" id="KW-0408">Iron</keyword>
<dbReference type="PRINTS" id="PR00419">
    <property type="entry name" value="ADXRDTASE"/>
</dbReference>
<dbReference type="PROSITE" id="PS51379">
    <property type="entry name" value="4FE4S_FER_2"/>
    <property type="match status" value="2"/>
</dbReference>
<dbReference type="EC" id="1.3.1.2" evidence="6"/>
<evidence type="ECO:0000256" key="5">
    <source>
        <dbReference type="ARBA" id="ARBA00010804"/>
    </source>
</evidence>
<evidence type="ECO:0000256" key="1">
    <source>
        <dbReference type="ARBA" id="ARBA00001917"/>
    </source>
</evidence>
<dbReference type="SUPFAM" id="SSF51395">
    <property type="entry name" value="FMN-linked oxidoreductases"/>
    <property type="match status" value="1"/>
</dbReference>
<keyword evidence="23" id="KW-1185">Reference proteome</keyword>
<keyword evidence="17" id="KW-0411">Iron-sulfur</keyword>
<dbReference type="FunFam" id="3.20.20.70:FF:000027">
    <property type="entry name" value="Dihydropyrimidine dehydrogenase [NADP(+)]"/>
    <property type="match status" value="1"/>
</dbReference>
<evidence type="ECO:0000256" key="13">
    <source>
        <dbReference type="ARBA" id="ARBA00022827"/>
    </source>
</evidence>
<dbReference type="GeneID" id="68115064"/>
<keyword evidence="12" id="KW-0547">Nucleotide-binding</keyword>
<accession>A0A6A5C9R7</accession>
<keyword evidence="10" id="KW-0479">Metal-binding</keyword>
<evidence type="ECO:0000256" key="8">
    <source>
        <dbReference type="ARBA" id="ARBA00022630"/>
    </source>
</evidence>
<dbReference type="GO" id="GO:0006210">
    <property type="term" value="P:thymine catabolic process"/>
    <property type="evidence" value="ECO:0007669"/>
    <property type="project" value="TreeGrafter"/>
</dbReference>
<dbReference type="VEuPathDB" id="AmoebaDB:FDP41_007846"/>
<evidence type="ECO:0000256" key="17">
    <source>
        <dbReference type="ARBA" id="ARBA00023014"/>
    </source>
</evidence>
<dbReference type="OrthoDB" id="4327079at2759"/>
<evidence type="ECO:0000256" key="3">
    <source>
        <dbReference type="ARBA" id="ARBA00001974"/>
    </source>
</evidence>
<keyword evidence="7" id="KW-0004">4Fe-4S</keyword>
<dbReference type="Pfam" id="PF07992">
    <property type="entry name" value="Pyr_redox_2"/>
    <property type="match status" value="1"/>
</dbReference>
<dbReference type="InterPro" id="IPR013785">
    <property type="entry name" value="Aldolase_TIM"/>
</dbReference>
<protein>
    <recommendedName>
        <fullName evidence="6">dihydropyrimidine dehydrogenase (NADP(+))</fullName>
        <ecNumber evidence="6">1.3.1.2</ecNumber>
    </recommendedName>
    <alternativeName>
        <fullName evidence="19">Dihydrothymine dehydrogenase</fullName>
    </alternativeName>
    <alternativeName>
        <fullName evidence="18">Dihydrouracil dehydrogenase</fullName>
    </alternativeName>
</protein>
<organism evidence="22 23">
    <name type="scientific">Naegleria fowleri</name>
    <name type="common">Brain eating amoeba</name>
    <dbReference type="NCBI Taxonomy" id="5763"/>
    <lineage>
        <taxon>Eukaryota</taxon>
        <taxon>Discoba</taxon>
        <taxon>Heterolobosea</taxon>
        <taxon>Tetramitia</taxon>
        <taxon>Eutetramitia</taxon>
        <taxon>Vahlkampfiidae</taxon>
        <taxon>Naegleria</taxon>
    </lineage>
</organism>
<evidence type="ECO:0000259" key="21">
    <source>
        <dbReference type="PROSITE" id="PS51379"/>
    </source>
</evidence>
<evidence type="ECO:0000256" key="19">
    <source>
        <dbReference type="ARBA" id="ARBA00032722"/>
    </source>
</evidence>
<dbReference type="Pfam" id="PF01180">
    <property type="entry name" value="DHO_dh"/>
    <property type="match status" value="1"/>
</dbReference>
<evidence type="ECO:0000256" key="2">
    <source>
        <dbReference type="ARBA" id="ARBA00001966"/>
    </source>
</evidence>
<dbReference type="GO" id="GO:0050661">
    <property type="term" value="F:NADP binding"/>
    <property type="evidence" value="ECO:0007669"/>
    <property type="project" value="TreeGrafter"/>
</dbReference>
<evidence type="ECO:0000313" key="23">
    <source>
        <dbReference type="Proteomes" id="UP000444721"/>
    </source>
</evidence>
<gene>
    <name evidence="22" type="ORF">FDP41_007846</name>
</gene>
<comment type="cofactor">
    <cofactor evidence="1">
        <name>FMN</name>
        <dbReference type="ChEBI" id="CHEBI:58210"/>
    </cofactor>
</comment>
<dbReference type="InterPro" id="IPR017900">
    <property type="entry name" value="4Fe4S_Fe_S_CS"/>
</dbReference>
<evidence type="ECO:0000256" key="6">
    <source>
        <dbReference type="ARBA" id="ARBA00013004"/>
    </source>
</evidence>
<dbReference type="Proteomes" id="UP000444721">
    <property type="component" value="Unassembled WGS sequence"/>
</dbReference>
<dbReference type="AlphaFoldDB" id="A0A6A5C9R7"/>
<dbReference type="GO" id="GO:0005829">
    <property type="term" value="C:cytosol"/>
    <property type="evidence" value="ECO:0007669"/>
    <property type="project" value="TreeGrafter"/>
</dbReference>
<dbReference type="SUPFAM" id="SSF46548">
    <property type="entry name" value="alpha-helical ferredoxin"/>
    <property type="match status" value="1"/>
</dbReference>
<keyword evidence="14" id="KW-0521">NADP</keyword>
<dbReference type="UniPathway" id="UPA00131"/>
<feature type="domain" description="4Fe-4S ferredoxin-type" evidence="21">
    <location>
        <begin position="944"/>
        <end position="976"/>
    </location>
</feature>
<keyword evidence="13" id="KW-0274">FAD</keyword>
<reference evidence="22 23" key="1">
    <citation type="journal article" date="2019" name="Sci. Rep.">
        <title>Nanopore sequencing improves the draft genome of the human pathogenic amoeba Naegleria fowleri.</title>
        <authorList>
            <person name="Liechti N."/>
            <person name="Schurch N."/>
            <person name="Bruggmann R."/>
            <person name="Wittwer M."/>
        </authorList>
    </citation>
    <scope>NUCLEOTIDE SEQUENCE [LARGE SCALE GENOMIC DNA]</scope>
    <source>
        <strain evidence="22 23">ATCC 30894</strain>
    </source>
</reference>
<dbReference type="PANTHER" id="PTHR43073:SF2">
    <property type="entry name" value="DIHYDROPYRIMIDINE DEHYDROGENASE [NADP(+)]"/>
    <property type="match status" value="1"/>
</dbReference>
<dbReference type="InterPro" id="IPR036188">
    <property type="entry name" value="FAD/NAD-bd_sf"/>
</dbReference>
<dbReference type="Gene3D" id="3.20.20.70">
    <property type="entry name" value="Aldolase class I"/>
    <property type="match status" value="1"/>
</dbReference>
<evidence type="ECO:0000256" key="10">
    <source>
        <dbReference type="ARBA" id="ARBA00022723"/>
    </source>
</evidence>
<dbReference type="SUPFAM" id="SSF51971">
    <property type="entry name" value="Nucleotide-binding domain"/>
    <property type="match status" value="2"/>
</dbReference>
<evidence type="ECO:0000256" key="14">
    <source>
        <dbReference type="ARBA" id="ARBA00022857"/>
    </source>
</evidence>
<dbReference type="InterPro" id="IPR023753">
    <property type="entry name" value="FAD/NAD-binding_dom"/>
</dbReference>
<dbReference type="GO" id="GO:0019483">
    <property type="term" value="P:beta-alanine biosynthetic process"/>
    <property type="evidence" value="ECO:0007669"/>
    <property type="project" value="UniProtKB-UniPathway"/>
</dbReference>
<evidence type="ECO:0000256" key="16">
    <source>
        <dbReference type="ARBA" id="ARBA00023004"/>
    </source>
</evidence>
<dbReference type="EMBL" id="VFQX01000004">
    <property type="protein sequence ID" value="KAF0983931.1"/>
    <property type="molecule type" value="Genomic_DNA"/>
</dbReference>
<dbReference type="GO" id="GO:0006212">
    <property type="term" value="P:uracil catabolic process"/>
    <property type="evidence" value="ECO:0007669"/>
    <property type="project" value="TreeGrafter"/>
</dbReference>
<sequence length="1047" mass="114262">MASTTSHDHSPFLTLGHEDIENLALNPKVHKYASLRPSVETEKLKQHYKRNIPLNPKQLKGDFRDNKHSTLTERGALFEANRCLKCADAPCQSSCPTSLDIKGFISCISTGNYYGAAKMIFSDNPLGLSCGMVCPVSNLCAGSCNLAATEEGPININGLQAFATDVFRKMKLKQIRDPQAPPLESLPKSYQTKIALVGAGPASISCATFLARMGYQNITIFEKNDYAGGLSSSEIPQNRLPYEAVEFEINLMKDLGVKVEYNKELGRDFTVESLKKDGYEVVFLGIGLPDPNKESIFDGLTPEQGFYTSKDLLPAVMNSTKDGMCGCKAGSKPLPKLYGKVVILGIGDTALDVYGSSIRCGADRATLVFRRGFSEMRCVEEEFEPAKKEKCELLPNCLPKQIILKDGRISAIELYKTEIDSNGKVVIDEDQFIRLKCDFVVSAFGCTLRSEHVIQSLSPVTVNSYGRVKVNHSTMETDVKGIFAGGDLVGSGMTVEASNDGKTASWYIHKYIQEELHKCTKLPDTPQLPKFFTEIDKVDLSVEVCGVKFENPFGLASAPPCTTADMIDRAFDAGWGFAVTKTFGLDKDLVTNVSPRIVRGSLAPNKGPHQSAFLNIELISEKSASYWCTAIRELKQKHPTKVVIASIMAAFKKEDWQFLAKKSEQAGADMIELNLSCPHGMGERSMGLACGQDPYLVLHICKWVRAATKLPFFAKLTPNITDVAQIAEAAKEGGADGVTATNTVSGLMTLKPDATAWPAVGANKRTTYGGVSGNAIRPIALKAVSKVAKKFPKFSILATGGCDSADVALQFIHAGASVVQICSSVQNQDFTVIEDYVSGLKALMYINAHPAFKGWIGQSPPHEKLEKQPPLGLPRFGPYELKRREMITKTISENGILTDRAESTGTPKEIEQVIKVPSINSIIGKAVERIGAWGELDPKFDHHVVAIVDDDLCINCGKCYMTCNDSGYQAISFDKDTHLPKVSEEDCTGCTLCHSVCPVNDCIEMIPRKTPYVSKRGITPGEFSQENVLKFAMIFDSQGSVAHDLHE</sequence>
<evidence type="ECO:0000313" key="22">
    <source>
        <dbReference type="EMBL" id="KAF0983931.1"/>
    </source>
</evidence>